<organism evidence="9 10">
    <name type="scientific">Candidatus Thiodiazotropha lotti</name>
    <dbReference type="NCBI Taxonomy" id="2792787"/>
    <lineage>
        <taxon>Bacteria</taxon>
        <taxon>Pseudomonadati</taxon>
        <taxon>Pseudomonadota</taxon>
        <taxon>Gammaproteobacteria</taxon>
        <taxon>Chromatiales</taxon>
        <taxon>Sedimenticolaceae</taxon>
        <taxon>Candidatus Thiodiazotropha</taxon>
    </lineage>
</organism>
<evidence type="ECO:0000256" key="1">
    <source>
        <dbReference type="ARBA" id="ARBA00000385"/>
    </source>
</evidence>
<proteinExistence type="inferred from homology"/>
<dbReference type="PANTHER" id="PTHR13767">
    <property type="entry name" value="TRNA-PSEUDOURIDINE SYNTHASE"/>
    <property type="match status" value="1"/>
</dbReference>
<dbReference type="InterPro" id="IPR020103">
    <property type="entry name" value="PsdUridine_synth_cat_dom_sf"/>
</dbReference>
<comment type="caution">
    <text evidence="9">The sequence shown here is derived from an EMBL/GenBank/DDBJ whole genome shotgun (WGS) entry which is preliminary data.</text>
</comment>
<dbReference type="EC" id="5.4.99.25" evidence="5"/>
<comment type="function">
    <text evidence="5">Responsible for synthesis of pseudouridine from uracil-55 in the psi GC loop of transfer RNAs.</text>
</comment>
<sequence>MGRRRNRGRNINGVLLLDKPQGMTSNKALQEVKFLYKAAKAGHTGSLDPLATGLLPICFGEATKLSAFLLDADKRYLVKVKLGETTTTADAEGDVVETSDPSGVTEDALRETMAEFLGEQQQLPPMYSAIKHNGERLYKLARQGIEVEREPRTIHIHGIDLLSFDLPEFEMDVRCSKGTYVRTLAEDIGKRLGCGAYVSGLRRTGVGPYDDQSMLTLEQVQEAFGEKRFAEMDEWMLPLESALADWPEVALSADAAFYMKQGQPILVPNAPTSGWVRLYANKTDFIGVGQILDDGRVAPKRLMQAVD</sequence>
<dbReference type="FunFam" id="3.30.2350.10:FF:000011">
    <property type="entry name" value="tRNA pseudouridine synthase B"/>
    <property type="match status" value="1"/>
</dbReference>
<dbReference type="InterPro" id="IPR036974">
    <property type="entry name" value="PUA_sf"/>
</dbReference>
<dbReference type="InterPro" id="IPR032819">
    <property type="entry name" value="TruB_C"/>
</dbReference>
<feature type="domain" description="tRNA pseudouridylate synthase B C-terminal" evidence="8">
    <location>
        <begin position="182"/>
        <end position="243"/>
    </location>
</feature>
<dbReference type="Proteomes" id="UP000886687">
    <property type="component" value="Unassembled WGS sequence"/>
</dbReference>
<evidence type="ECO:0000256" key="4">
    <source>
        <dbReference type="ARBA" id="ARBA00023235"/>
    </source>
</evidence>
<dbReference type="GO" id="GO:1990481">
    <property type="term" value="P:mRNA pseudouridine synthesis"/>
    <property type="evidence" value="ECO:0007669"/>
    <property type="project" value="TreeGrafter"/>
</dbReference>
<gene>
    <name evidence="5 9" type="primary">truB</name>
    <name evidence="9" type="ORF">JAZ04_21245</name>
</gene>
<dbReference type="AlphaFoldDB" id="A0A9E4K823"/>
<evidence type="ECO:0000259" key="8">
    <source>
        <dbReference type="Pfam" id="PF16198"/>
    </source>
</evidence>
<keyword evidence="3 5" id="KW-0819">tRNA processing</keyword>
<evidence type="ECO:0000256" key="3">
    <source>
        <dbReference type="ARBA" id="ARBA00022694"/>
    </source>
</evidence>
<comment type="catalytic activity">
    <reaction evidence="1 5">
        <text>uridine(55) in tRNA = pseudouridine(55) in tRNA</text>
        <dbReference type="Rhea" id="RHEA:42532"/>
        <dbReference type="Rhea" id="RHEA-COMP:10101"/>
        <dbReference type="Rhea" id="RHEA-COMP:10102"/>
        <dbReference type="ChEBI" id="CHEBI:65314"/>
        <dbReference type="ChEBI" id="CHEBI:65315"/>
        <dbReference type="EC" id="5.4.99.25"/>
    </reaction>
</comment>
<dbReference type="Pfam" id="PF01509">
    <property type="entry name" value="TruB_N"/>
    <property type="match status" value="1"/>
</dbReference>
<evidence type="ECO:0000313" key="9">
    <source>
        <dbReference type="EMBL" id="MCG7941367.1"/>
    </source>
</evidence>
<reference evidence="9" key="1">
    <citation type="journal article" date="2021" name="Proc. Natl. Acad. Sci. U.S.A.">
        <title>Global biogeography of chemosynthetic symbionts reveals both localized and globally distributed symbiont groups. .</title>
        <authorList>
            <person name="Osvatic J.T."/>
            <person name="Wilkins L.G.E."/>
            <person name="Leibrecht L."/>
            <person name="Leray M."/>
            <person name="Zauner S."/>
            <person name="Polzin J."/>
            <person name="Camacho Y."/>
            <person name="Gros O."/>
            <person name="van Gils J.A."/>
            <person name="Eisen J.A."/>
            <person name="Petersen J.M."/>
            <person name="Yuen B."/>
        </authorList>
    </citation>
    <scope>NUCLEOTIDE SEQUENCE</scope>
    <source>
        <strain evidence="9">MAGL173</strain>
    </source>
</reference>
<name>A0A9E4K823_9GAMM</name>
<accession>A0A9E4K823</accession>
<keyword evidence="4 5" id="KW-0413">Isomerase</keyword>
<evidence type="ECO:0000259" key="6">
    <source>
        <dbReference type="Pfam" id="PF01509"/>
    </source>
</evidence>
<dbReference type="Pfam" id="PF09157">
    <property type="entry name" value="TruB-C_2"/>
    <property type="match status" value="1"/>
</dbReference>
<dbReference type="HAMAP" id="MF_01080">
    <property type="entry name" value="TruB_bact"/>
    <property type="match status" value="1"/>
</dbReference>
<comment type="similarity">
    <text evidence="2 5">Belongs to the pseudouridine synthase TruB family. Type 1 subfamily.</text>
</comment>
<dbReference type="Pfam" id="PF16198">
    <property type="entry name" value="TruB_C_2"/>
    <property type="match status" value="1"/>
</dbReference>
<dbReference type="InterPro" id="IPR002501">
    <property type="entry name" value="PsdUridine_synth_N"/>
</dbReference>
<dbReference type="EMBL" id="JAEPDI010000029">
    <property type="protein sequence ID" value="MCG7941367.1"/>
    <property type="molecule type" value="Genomic_DNA"/>
</dbReference>
<dbReference type="InterPro" id="IPR015947">
    <property type="entry name" value="PUA-like_sf"/>
</dbReference>
<evidence type="ECO:0000313" key="10">
    <source>
        <dbReference type="Proteomes" id="UP000886687"/>
    </source>
</evidence>
<dbReference type="CDD" id="cd21152">
    <property type="entry name" value="PUA_TruB_bacterial"/>
    <property type="match status" value="1"/>
</dbReference>
<dbReference type="CDD" id="cd02573">
    <property type="entry name" value="PseudoU_synth_EcTruB"/>
    <property type="match status" value="1"/>
</dbReference>
<dbReference type="FunFam" id="2.30.130.10:FF:000012">
    <property type="entry name" value="tRNA pseudouridine synthase B"/>
    <property type="match status" value="1"/>
</dbReference>
<dbReference type="Gene3D" id="3.30.2350.10">
    <property type="entry name" value="Pseudouridine synthase"/>
    <property type="match status" value="1"/>
</dbReference>
<dbReference type="GO" id="GO:0031119">
    <property type="term" value="P:tRNA pseudouridine synthesis"/>
    <property type="evidence" value="ECO:0007669"/>
    <property type="project" value="UniProtKB-UniRule"/>
</dbReference>
<evidence type="ECO:0000256" key="5">
    <source>
        <dbReference type="HAMAP-Rule" id="MF_01080"/>
    </source>
</evidence>
<feature type="domain" description="tRNA pseudouridine synthase II TruB subfamily 1 C-terminal" evidence="7">
    <location>
        <begin position="247"/>
        <end position="303"/>
    </location>
</feature>
<dbReference type="InterPro" id="IPR014780">
    <property type="entry name" value="tRNA_psdUridine_synth_TruB"/>
</dbReference>
<protein>
    <recommendedName>
        <fullName evidence="5">tRNA pseudouridine synthase B</fullName>
        <ecNumber evidence="5">5.4.99.25</ecNumber>
    </recommendedName>
    <alternativeName>
        <fullName evidence="5">tRNA pseudouridine(55) synthase</fullName>
        <shortName evidence="5">Psi55 synthase</shortName>
    </alternativeName>
    <alternativeName>
        <fullName evidence="5">tRNA pseudouridylate synthase</fullName>
    </alternativeName>
    <alternativeName>
        <fullName evidence="5">tRNA-uridine isomerase</fullName>
    </alternativeName>
</protein>
<dbReference type="GO" id="GO:0003723">
    <property type="term" value="F:RNA binding"/>
    <property type="evidence" value="ECO:0007669"/>
    <property type="project" value="InterPro"/>
</dbReference>
<evidence type="ECO:0000259" key="7">
    <source>
        <dbReference type="Pfam" id="PF09157"/>
    </source>
</evidence>
<dbReference type="SUPFAM" id="SSF88697">
    <property type="entry name" value="PUA domain-like"/>
    <property type="match status" value="1"/>
</dbReference>
<dbReference type="GO" id="GO:0160148">
    <property type="term" value="F:tRNA pseudouridine(55) synthase activity"/>
    <property type="evidence" value="ECO:0007669"/>
    <property type="project" value="UniProtKB-EC"/>
</dbReference>
<feature type="active site" description="Nucleophile" evidence="5">
    <location>
        <position position="48"/>
    </location>
</feature>
<dbReference type="Gene3D" id="2.30.130.10">
    <property type="entry name" value="PUA domain"/>
    <property type="match status" value="1"/>
</dbReference>
<dbReference type="NCBIfam" id="TIGR00431">
    <property type="entry name" value="TruB"/>
    <property type="match status" value="1"/>
</dbReference>
<dbReference type="SUPFAM" id="SSF55120">
    <property type="entry name" value="Pseudouridine synthase"/>
    <property type="match status" value="1"/>
</dbReference>
<feature type="domain" description="Pseudouridine synthase II N-terminal" evidence="6">
    <location>
        <begin position="35"/>
        <end position="181"/>
    </location>
</feature>
<dbReference type="PANTHER" id="PTHR13767:SF2">
    <property type="entry name" value="PSEUDOURIDYLATE SYNTHASE TRUB1"/>
    <property type="match status" value="1"/>
</dbReference>
<evidence type="ECO:0000256" key="2">
    <source>
        <dbReference type="ARBA" id="ARBA00005642"/>
    </source>
</evidence>
<dbReference type="InterPro" id="IPR015240">
    <property type="entry name" value="tRNA_sdUridine_synth_fam1_C"/>
</dbReference>